<dbReference type="Proteomes" id="UP001177934">
    <property type="component" value="Chromosome"/>
</dbReference>
<evidence type="ECO:0000313" key="3">
    <source>
        <dbReference type="Proteomes" id="UP000315833"/>
    </source>
</evidence>
<sequence length="100" mass="12042">MMTPEIRSDLIKHSDEYVHALMTDKEASKYMLKLYNFLAEMQPGQRMNLRADGEKLRWMLVTVGEFMRSEGHWRCYDLNADYTKIRRTELFPRPRKKRLG</sequence>
<dbReference type="AlphaFoldDB" id="A0A5C6L0Y5"/>
<gene>
    <name evidence="1" type="ORF">FSA04_15360</name>
    <name evidence="2" type="ORF">QNN11_21845</name>
</gene>
<dbReference type="Proteomes" id="UP000315833">
    <property type="component" value="Unassembled WGS sequence"/>
</dbReference>
<name>A0A5C6L0Y5_9BACT</name>
<reference evidence="2" key="2">
    <citation type="journal article" date="2023" name="Nat. Commun.">
        <title>Identification of a novel Human Milk Oligosaccharides utilization cluster in the infant gut commensal Bacteroides dorei.</title>
        <authorList>
            <person name="Kijner S."/>
            <person name="Ennis D."/>
            <person name="Shmorak S."/>
            <person name="Florentin A."/>
            <person name="Yassour M."/>
        </authorList>
    </citation>
    <scope>NUCLEOTIDE SEQUENCE</scope>
    <source>
        <strain evidence="2">2</strain>
    </source>
</reference>
<dbReference type="EMBL" id="VOIF01000019">
    <property type="protein sequence ID" value="TWV68880.1"/>
    <property type="molecule type" value="Genomic_DNA"/>
</dbReference>
<dbReference type="EMBL" id="CP126056">
    <property type="protein sequence ID" value="WHX09816.1"/>
    <property type="molecule type" value="Genomic_DNA"/>
</dbReference>
<accession>A0A5C6L0Y5</accession>
<protein>
    <submittedName>
        <fullName evidence="1">Uncharacterized protein</fullName>
    </submittedName>
</protein>
<reference evidence="1 3" key="1">
    <citation type="submission" date="2019-07" db="EMBL/GenBank/DDBJ databases">
        <title>Genome sequencing of Bacteroides dorei iSURF_12.</title>
        <authorList>
            <person name="Sevigny J.L."/>
            <person name="Ruoff K.L."/>
            <person name="Price C.E."/>
            <person name="Valls R.A."/>
            <person name="O'Toole G.A."/>
        </authorList>
    </citation>
    <scope>NUCLEOTIDE SEQUENCE [LARGE SCALE GENOMIC DNA]</scope>
    <source>
        <strain evidence="1 3">ANK132K_1B</strain>
    </source>
</reference>
<organism evidence="1 3">
    <name type="scientific">Phocaeicola dorei</name>
    <dbReference type="NCBI Taxonomy" id="357276"/>
    <lineage>
        <taxon>Bacteria</taxon>
        <taxon>Pseudomonadati</taxon>
        <taxon>Bacteroidota</taxon>
        <taxon>Bacteroidia</taxon>
        <taxon>Bacteroidales</taxon>
        <taxon>Bacteroidaceae</taxon>
        <taxon>Phocaeicola</taxon>
    </lineage>
</organism>
<dbReference type="RefSeq" id="WP_146265115.1">
    <property type="nucleotide sequence ID" value="NZ_VOIF01000019.1"/>
</dbReference>
<evidence type="ECO:0000313" key="1">
    <source>
        <dbReference type="EMBL" id="TWV68880.1"/>
    </source>
</evidence>
<proteinExistence type="predicted"/>
<evidence type="ECO:0000313" key="2">
    <source>
        <dbReference type="EMBL" id="WHX09816.1"/>
    </source>
</evidence>